<dbReference type="Gene3D" id="3.40.50.1110">
    <property type="entry name" value="SGNH hydrolase"/>
    <property type="match status" value="1"/>
</dbReference>
<dbReference type="CDD" id="cd01837">
    <property type="entry name" value="SGNH_plant_lipase_like"/>
    <property type="match status" value="1"/>
</dbReference>
<dbReference type="AlphaFoldDB" id="A0AAN9NL82"/>
<gene>
    <name evidence="3" type="ORF">VNO80_05964</name>
</gene>
<evidence type="ECO:0000313" key="4">
    <source>
        <dbReference type="Proteomes" id="UP001374584"/>
    </source>
</evidence>
<evidence type="ECO:0000256" key="1">
    <source>
        <dbReference type="ARBA" id="ARBA00008668"/>
    </source>
</evidence>
<dbReference type="Pfam" id="PF00657">
    <property type="entry name" value="Lipase_GDSL"/>
    <property type="match status" value="1"/>
</dbReference>
<keyword evidence="2" id="KW-0732">Signal</keyword>
<feature type="chain" id="PRO_5042985388" description="GDSL esterase/lipase" evidence="2">
    <location>
        <begin position="22"/>
        <end position="347"/>
    </location>
</feature>
<dbReference type="PANTHER" id="PTHR45642">
    <property type="entry name" value="GDSL ESTERASE/LIPASE EXL3"/>
    <property type="match status" value="1"/>
</dbReference>
<name>A0AAN9NL82_PHACN</name>
<evidence type="ECO:0000313" key="3">
    <source>
        <dbReference type="EMBL" id="KAK7372579.1"/>
    </source>
</evidence>
<dbReference type="SUPFAM" id="SSF52266">
    <property type="entry name" value="SGNH hydrolase"/>
    <property type="match status" value="1"/>
</dbReference>
<dbReference type="InterPro" id="IPR050592">
    <property type="entry name" value="GDSL_lipolytic_enzyme"/>
</dbReference>
<dbReference type="EMBL" id="JAYMYR010000003">
    <property type="protein sequence ID" value="KAK7372579.1"/>
    <property type="molecule type" value="Genomic_DNA"/>
</dbReference>
<sequence length="347" mass="38702">MSLTCLILFLTQILVVKYSEANIPAVIVFGDSSVDSGNNNVLSTVLKSNFKPYGRDFEGGRATGRFCNGRVPPDFISEAFGIKSTIPAYLDPAYSIKDFATGVCFASAGTGYDNATADVLKVIPMWKELEMYKEYQGKLKGHVGEEKAKEIIRESLYLMSLGTNDFLENYYLIPNRRLHYSVSQYQDFLLGIADNFVRGLYALGGRKLSITGLIPVGCLPLERTANFEGNHACNKEYNDVALSFNAKLDNLISKLNRELPEIKVVAANAYSIVNDIITRPSAFGYEVADRACCSTGMFEMSYMCNEKNPFTCKDAEKYVFWDAFHPTEKTNRIVSTYLVTKLKAAFN</sequence>
<protein>
    <recommendedName>
        <fullName evidence="5">GDSL esterase/lipase</fullName>
    </recommendedName>
</protein>
<accession>A0AAN9NL82</accession>
<dbReference type="FunFam" id="3.40.50.1110:FF:000003">
    <property type="entry name" value="GDSL esterase/lipase APG"/>
    <property type="match status" value="1"/>
</dbReference>
<comment type="caution">
    <text evidence="3">The sequence shown here is derived from an EMBL/GenBank/DDBJ whole genome shotgun (WGS) entry which is preliminary data.</text>
</comment>
<dbReference type="Proteomes" id="UP001374584">
    <property type="component" value="Unassembled WGS sequence"/>
</dbReference>
<feature type="signal peptide" evidence="2">
    <location>
        <begin position="1"/>
        <end position="21"/>
    </location>
</feature>
<dbReference type="GO" id="GO:0016788">
    <property type="term" value="F:hydrolase activity, acting on ester bonds"/>
    <property type="evidence" value="ECO:0007669"/>
    <property type="project" value="InterPro"/>
</dbReference>
<dbReference type="PANTHER" id="PTHR45642:SF12">
    <property type="entry name" value="OS09G0132900 PROTEIN"/>
    <property type="match status" value="1"/>
</dbReference>
<evidence type="ECO:0008006" key="5">
    <source>
        <dbReference type="Google" id="ProtNLM"/>
    </source>
</evidence>
<comment type="similarity">
    <text evidence="1">Belongs to the 'GDSL' lipolytic enzyme family.</text>
</comment>
<organism evidence="3 4">
    <name type="scientific">Phaseolus coccineus</name>
    <name type="common">Scarlet runner bean</name>
    <name type="synonym">Phaseolus multiflorus</name>
    <dbReference type="NCBI Taxonomy" id="3886"/>
    <lineage>
        <taxon>Eukaryota</taxon>
        <taxon>Viridiplantae</taxon>
        <taxon>Streptophyta</taxon>
        <taxon>Embryophyta</taxon>
        <taxon>Tracheophyta</taxon>
        <taxon>Spermatophyta</taxon>
        <taxon>Magnoliopsida</taxon>
        <taxon>eudicotyledons</taxon>
        <taxon>Gunneridae</taxon>
        <taxon>Pentapetalae</taxon>
        <taxon>rosids</taxon>
        <taxon>fabids</taxon>
        <taxon>Fabales</taxon>
        <taxon>Fabaceae</taxon>
        <taxon>Papilionoideae</taxon>
        <taxon>50 kb inversion clade</taxon>
        <taxon>NPAAA clade</taxon>
        <taxon>indigoferoid/millettioid clade</taxon>
        <taxon>Phaseoleae</taxon>
        <taxon>Phaseolus</taxon>
    </lineage>
</organism>
<evidence type="ECO:0000256" key="2">
    <source>
        <dbReference type="SAM" id="SignalP"/>
    </source>
</evidence>
<keyword evidence="4" id="KW-1185">Reference proteome</keyword>
<reference evidence="3 4" key="1">
    <citation type="submission" date="2024-01" db="EMBL/GenBank/DDBJ databases">
        <title>The genomes of 5 underutilized Papilionoideae crops provide insights into root nodulation and disease resistanc.</title>
        <authorList>
            <person name="Jiang F."/>
        </authorList>
    </citation>
    <scope>NUCLEOTIDE SEQUENCE [LARGE SCALE GENOMIC DNA]</scope>
    <source>
        <strain evidence="3">JINMINGXINNONG_FW02</strain>
        <tissue evidence="3">Leaves</tissue>
    </source>
</reference>
<dbReference type="InterPro" id="IPR036514">
    <property type="entry name" value="SGNH_hydro_sf"/>
</dbReference>
<proteinExistence type="inferred from homology"/>
<dbReference type="InterPro" id="IPR035669">
    <property type="entry name" value="SGNH_plant_lipase-like"/>
</dbReference>
<dbReference type="InterPro" id="IPR001087">
    <property type="entry name" value="GDSL"/>
</dbReference>